<organism evidence="2 3">
    <name type="scientific">Acinetobacter seifertii</name>
    <dbReference type="NCBI Taxonomy" id="1530123"/>
    <lineage>
        <taxon>Bacteria</taxon>
        <taxon>Pseudomonadati</taxon>
        <taxon>Pseudomonadota</taxon>
        <taxon>Gammaproteobacteria</taxon>
        <taxon>Moraxellales</taxon>
        <taxon>Moraxellaceae</taxon>
        <taxon>Acinetobacter</taxon>
        <taxon>Acinetobacter calcoaceticus/baumannii complex</taxon>
    </lineage>
</organism>
<keyword evidence="1" id="KW-1133">Transmembrane helix</keyword>
<reference evidence="2 3" key="2">
    <citation type="submission" date="2020-09" db="EMBL/GenBank/DDBJ databases">
        <authorList>
            <person name="Chen F.-J."/>
            <person name="Lee Y.-T."/>
        </authorList>
    </citation>
    <scope>NUCLEOTIDE SEQUENCE [LARGE SCALE GENOMIC DNA]</scope>
    <source>
        <strain evidence="2 3">AS39</strain>
    </source>
</reference>
<protein>
    <submittedName>
        <fullName evidence="2">Uncharacterized protein</fullName>
    </submittedName>
</protein>
<dbReference type="EMBL" id="CP061646">
    <property type="protein sequence ID" value="QNX73361.1"/>
    <property type="molecule type" value="Genomic_DNA"/>
</dbReference>
<dbReference type="AlphaFoldDB" id="A0A7H2VAH8"/>
<name>A0A7H2VAH8_9GAMM</name>
<gene>
    <name evidence="2" type="ORF">IC776_05725</name>
</gene>
<reference evidence="3" key="1">
    <citation type="submission" date="2020-09" db="EMBL/GenBank/DDBJ databases">
        <title>Clinical and molecular characterization of Acinetobacter seifertii in Taiwan.</title>
        <authorList>
            <person name="Li L.-H."/>
            <person name="Yang Y.-S."/>
            <person name="Sun J.-R."/>
            <person name="Huang T.-W."/>
            <person name="Huang W.-C."/>
            <person name="Wang Y.-C."/>
            <person name="Kuo T.-H."/>
            <person name="Kuo S.-C."/>
            <person name="Chen T.-L."/>
        </authorList>
    </citation>
    <scope>NUCLEOTIDE SEQUENCE [LARGE SCALE GENOMIC DNA]</scope>
    <source>
        <strain evidence="3">AS39</strain>
    </source>
</reference>
<accession>A0A7H2VAH8</accession>
<keyword evidence="1" id="KW-0472">Membrane</keyword>
<proteinExistence type="predicted"/>
<dbReference type="RefSeq" id="WP_191012860.1">
    <property type="nucleotide sequence ID" value="NZ_CP061646.1"/>
</dbReference>
<feature type="transmembrane region" description="Helical" evidence="1">
    <location>
        <begin position="21"/>
        <end position="42"/>
    </location>
</feature>
<evidence type="ECO:0000256" key="1">
    <source>
        <dbReference type="SAM" id="Phobius"/>
    </source>
</evidence>
<evidence type="ECO:0000313" key="2">
    <source>
        <dbReference type="EMBL" id="QNX73361.1"/>
    </source>
</evidence>
<evidence type="ECO:0000313" key="3">
    <source>
        <dbReference type="Proteomes" id="UP000516666"/>
    </source>
</evidence>
<sequence length="168" mass="19830">MNTNVLPKKLKWLVEKTWTEITIYHLIIISLIIWLLGAWLWIIPVYTKKIQFLKNENKQLNEVVRIYQPAPIKTLKSTDQKDESLNYAILFGLTEQNSITLEDFRKINGSAKSEYQFVVKGSWLNVRKFLDSLKQTFSRHLIIESFDFQRDVVTNELTLTILVLEDKK</sequence>
<dbReference type="Proteomes" id="UP000516666">
    <property type="component" value="Chromosome"/>
</dbReference>
<keyword evidence="1" id="KW-0812">Transmembrane</keyword>